<organism evidence="2 3">
    <name type="scientific">Micrococcus terreus</name>
    <dbReference type="NCBI Taxonomy" id="574650"/>
    <lineage>
        <taxon>Bacteria</taxon>
        <taxon>Bacillati</taxon>
        <taxon>Actinomycetota</taxon>
        <taxon>Actinomycetes</taxon>
        <taxon>Micrococcales</taxon>
        <taxon>Micrococcaceae</taxon>
        <taxon>Micrococcus</taxon>
    </lineage>
</organism>
<dbReference type="CDD" id="cd06325">
    <property type="entry name" value="PBP1_ABC_unchar_transporter"/>
    <property type="match status" value="1"/>
</dbReference>
<dbReference type="InterPro" id="IPR028082">
    <property type="entry name" value="Peripla_BP_I"/>
</dbReference>
<dbReference type="Pfam" id="PF04392">
    <property type="entry name" value="ABC_sub_bind"/>
    <property type="match status" value="1"/>
</dbReference>
<dbReference type="Proteomes" id="UP000198881">
    <property type="component" value="Unassembled WGS sequence"/>
</dbReference>
<dbReference type="EMBL" id="FPCG01000019">
    <property type="protein sequence ID" value="SFV25077.1"/>
    <property type="molecule type" value="Genomic_DNA"/>
</dbReference>
<dbReference type="PROSITE" id="PS51257">
    <property type="entry name" value="PROKAR_LIPOPROTEIN"/>
    <property type="match status" value="1"/>
</dbReference>
<accession>A0A1I7MT11</accession>
<dbReference type="STRING" id="574650.SAMN04487966_1192"/>
<dbReference type="OrthoDB" id="9776955at2"/>
<dbReference type="PANTHER" id="PTHR35271:SF1">
    <property type="entry name" value="ABC TRANSPORTER, SUBSTRATE-BINDING LIPOPROTEIN"/>
    <property type="match status" value="1"/>
</dbReference>
<feature type="signal peptide" evidence="1">
    <location>
        <begin position="1"/>
        <end position="22"/>
    </location>
</feature>
<dbReference type="AlphaFoldDB" id="A0A1I7MT11"/>
<keyword evidence="1" id="KW-0732">Signal</keyword>
<feature type="chain" id="PRO_5011780099" evidence="1">
    <location>
        <begin position="23"/>
        <end position="345"/>
    </location>
</feature>
<protein>
    <submittedName>
        <fullName evidence="2">Putative ABC transport system substrate-binding protein</fullName>
    </submittedName>
</protein>
<evidence type="ECO:0000313" key="3">
    <source>
        <dbReference type="Proteomes" id="UP000198881"/>
    </source>
</evidence>
<proteinExistence type="predicted"/>
<evidence type="ECO:0000313" key="2">
    <source>
        <dbReference type="EMBL" id="SFV25077.1"/>
    </source>
</evidence>
<name>A0A1I7MT11_9MICC</name>
<gene>
    <name evidence="2" type="ORF">SAMN04487966_1192</name>
</gene>
<dbReference type="PANTHER" id="PTHR35271">
    <property type="entry name" value="ABC TRANSPORTER, SUBSTRATE-BINDING LIPOPROTEIN-RELATED"/>
    <property type="match status" value="1"/>
</dbReference>
<evidence type="ECO:0000256" key="1">
    <source>
        <dbReference type="SAM" id="SignalP"/>
    </source>
</evidence>
<dbReference type="RefSeq" id="WP_091699647.1">
    <property type="nucleotide sequence ID" value="NZ_FPCG01000019.1"/>
</dbReference>
<dbReference type="InterPro" id="IPR007487">
    <property type="entry name" value="ABC_transpt-TYRBP-like"/>
</dbReference>
<reference evidence="2 3" key="1">
    <citation type="submission" date="2016-10" db="EMBL/GenBank/DDBJ databases">
        <authorList>
            <person name="de Groot N.N."/>
        </authorList>
    </citation>
    <scope>NUCLEOTIDE SEQUENCE [LARGE SCALE GENOMIC DNA]</scope>
    <source>
        <strain evidence="2 3">CGMCC 1.7054</strain>
    </source>
</reference>
<keyword evidence="3" id="KW-1185">Reference proteome</keyword>
<sequence>MKKSTTARLTAALAATALFATACGSNGGGSGDGTSPAGEGAAESYSIGIAQFVTHPALDSAKNGFKSAFEEAGVEVEWDEQNAQADAGTVTSIVGSFATADLDLVAAIATPAAQGATQAITDKPVVFMAVTDPVDAKIIADWEAPGGNVTGVSDMNPVKEQLDLLNQLGVDAKTVGIVYSSGEPNSAVQVKQAEEAAAELGMEIKTTTITNSSEVQQGVQALGDVDAIYVPTDNAVVSALESVIAYGESQKIPVIAAEGDSVARGAVATFGIDYTAHGKQAGEMAVKILTEGADPASLPAERAPEDSLKLYVNEEAAEKMGVTIPEDMLAEAEKLTAADAEESEG</sequence>
<dbReference type="Gene3D" id="3.40.50.2300">
    <property type="match status" value="2"/>
</dbReference>
<dbReference type="SUPFAM" id="SSF53822">
    <property type="entry name" value="Periplasmic binding protein-like I"/>
    <property type="match status" value="1"/>
</dbReference>